<protein>
    <submittedName>
        <fullName evidence="2">Uncharacterized protein</fullName>
    </submittedName>
</protein>
<organism evidence="2 3">
    <name type="scientific">Bythopirellula goksoeyrii</name>
    <dbReference type="NCBI Taxonomy" id="1400387"/>
    <lineage>
        <taxon>Bacteria</taxon>
        <taxon>Pseudomonadati</taxon>
        <taxon>Planctomycetota</taxon>
        <taxon>Planctomycetia</taxon>
        <taxon>Pirellulales</taxon>
        <taxon>Lacipirellulaceae</taxon>
        <taxon>Bythopirellula</taxon>
    </lineage>
</organism>
<dbReference type="AlphaFoldDB" id="A0A5B9Q7C8"/>
<gene>
    <name evidence="2" type="ORF">Pr1d_08330</name>
</gene>
<accession>A0A5B9Q7C8</accession>
<sequence length="128" mass="14582">MLKEPSAAISLLSTDREEEANDREEEVGRLIGSGTSWEVINADCWLRPSSMATESADEENQEKTIPENAQHRIGRRATRNGTDFKFIRLPLDENYDPSNRVRSAHEFQATTYPVVTCRESESIIQVRK</sequence>
<keyword evidence="3" id="KW-1185">Reference proteome</keyword>
<dbReference type="KEGG" id="bgok:Pr1d_08330"/>
<evidence type="ECO:0000313" key="3">
    <source>
        <dbReference type="Proteomes" id="UP000323917"/>
    </source>
</evidence>
<dbReference type="EMBL" id="CP042913">
    <property type="protein sequence ID" value="QEG33569.1"/>
    <property type="molecule type" value="Genomic_DNA"/>
</dbReference>
<evidence type="ECO:0000313" key="2">
    <source>
        <dbReference type="EMBL" id="QEG33569.1"/>
    </source>
</evidence>
<feature type="compositionally biased region" description="Acidic residues" evidence="1">
    <location>
        <begin position="16"/>
        <end position="25"/>
    </location>
</feature>
<dbReference type="Proteomes" id="UP000323917">
    <property type="component" value="Chromosome"/>
</dbReference>
<proteinExistence type="predicted"/>
<evidence type="ECO:0000256" key="1">
    <source>
        <dbReference type="SAM" id="MobiDB-lite"/>
    </source>
</evidence>
<feature type="region of interest" description="Disordered" evidence="1">
    <location>
        <begin position="1"/>
        <end position="27"/>
    </location>
</feature>
<name>A0A5B9Q7C8_9BACT</name>
<reference evidence="2 3" key="1">
    <citation type="submission" date="2019-08" db="EMBL/GenBank/DDBJ databases">
        <title>Deep-cultivation of Planctomycetes and their phenomic and genomic characterization uncovers novel biology.</title>
        <authorList>
            <person name="Wiegand S."/>
            <person name="Jogler M."/>
            <person name="Boedeker C."/>
            <person name="Pinto D."/>
            <person name="Vollmers J."/>
            <person name="Rivas-Marin E."/>
            <person name="Kohn T."/>
            <person name="Peeters S.H."/>
            <person name="Heuer A."/>
            <person name="Rast P."/>
            <person name="Oberbeckmann S."/>
            <person name="Bunk B."/>
            <person name="Jeske O."/>
            <person name="Meyerdierks A."/>
            <person name="Storesund J.E."/>
            <person name="Kallscheuer N."/>
            <person name="Luecker S."/>
            <person name="Lage O.M."/>
            <person name="Pohl T."/>
            <person name="Merkel B.J."/>
            <person name="Hornburger P."/>
            <person name="Mueller R.-W."/>
            <person name="Bruemmer F."/>
            <person name="Labrenz M."/>
            <person name="Spormann A.M."/>
            <person name="Op den Camp H."/>
            <person name="Overmann J."/>
            <person name="Amann R."/>
            <person name="Jetten M.S.M."/>
            <person name="Mascher T."/>
            <person name="Medema M.H."/>
            <person name="Devos D.P."/>
            <person name="Kaster A.-K."/>
            <person name="Ovreas L."/>
            <person name="Rohde M."/>
            <person name="Galperin M.Y."/>
            <person name="Jogler C."/>
        </authorList>
    </citation>
    <scope>NUCLEOTIDE SEQUENCE [LARGE SCALE GENOMIC DNA]</scope>
    <source>
        <strain evidence="2 3">Pr1d</strain>
    </source>
</reference>